<dbReference type="PANTHER" id="PTHR10584">
    <property type="entry name" value="SUGAR KINASE"/>
    <property type="match status" value="1"/>
</dbReference>
<evidence type="ECO:0000256" key="7">
    <source>
        <dbReference type="ARBA" id="ARBA00022777"/>
    </source>
</evidence>
<feature type="binding site" evidence="12">
    <location>
        <position position="245"/>
    </location>
    <ligand>
        <name>substrate</name>
    </ligand>
</feature>
<dbReference type="Proteomes" id="UP000238205">
    <property type="component" value="Unassembled WGS sequence"/>
</dbReference>
<dbReference type="PROSITE" id="PS00584">
    <property type="entry name" value="PFKB_KINASES_2"/>
    <property type="match status" value="1"/>
</dbReference>
<evidence type="ECO:0000256" key="2">
    <source>
        <dbReference type="ARBA" id="ARBA00012035"/>
    </source>
</evidence>
<dbReference type="GO" id="GO:0004747">
    <property type="term" value="F:ribokinase activity"/>
    <property type="evidence" value="ECO:0007669"/>
    <property type="project" value="UniProtKB-UniRule"/>
</dbReference>
<proteinExistence type="inferred from homology"/>
<evidence type="ECO:0000256" key="3">
    <source>
        <dbReference type="ARBA" id="ARBA00016943"/>
    </source>
</evidence>
<evidence type="ECO:0000256" key="6">
    <source>
        <dbReference type="ARBA" id="ARBA00022741"/>
    </source>
</evidence>
<keyword evidence="5 12" id="KW-0479">Metal-binding</keyword>
<dbReference type="RefSeq" id="WP_106193071.1">
    <property type="nucleotide sequence ID" value="NZ_PVTO01000010.1"/>
</dbReference>
<dbReference type="GO" id="GO:0046872">
    <property type="term" value="F:metal ion binding"/>
    <property type="evidence" value="ECO:0007669"/>
    <property type="project" value="UniProtKB-KW"/>
</dbReference>
<dbReference type="InterPro" id="IPR011877">
    <property type="entry name" value="Ribokinase"/>
</dbReference>
<dbReference type="GO" id="GO:0019303">
    <property type="term" value="P:D-ribose catabolic process"/>
    <property type="evidence" value="ECO:0007669"/>
    <property type="project" value="UniProtKB-UniRule"/>
</dbReference>
<dbReference type="Pfam" id="PF00294">
    <property type="entry name" value="PfkB"/>
    <property type="match status" value="1"/>
</dbReference>
<comment type="catalytic activity">
    <reaction evidence="12">
        <text>D-ribose + ATP = D-ribose 5-phosphate + ADP + H(+)</text>
        <dbReference type="Rhea" id="RHEA:13697"/>
        <dbReference type="ChEBI" id="CHEBI:15378"/>
        <dbReference type="ChEBI" id="CHEBI:30616"/>
        <dbReference type="ChEBI" id="CHEBI:47013"/>
        <dbReference type="ChEBI" id="CHEBI:78346"/>
        <dbReference type="ChEBI" id="CHEBI:456216"/>
        <dbReference type="EC" id="2.7.1.15"/>
    </reaction>
</comment>
<comment type="activity regulation">
    <text evidence="12">Activated by a monovalent cation that binds near, but not in, the active site. The most likely occupant of the site in vivo is potassium. Ion binding induces a conformational change that may alter substrate affinity.</text>
</comment>
<evidence type="ECO:0000256" key="5">
    <source>
        <dbReference type="ARBA" id="ARBA00022723"/>
    </source>
</evidence>
<dbReference type="OrthoDB" id="9775849at2"/>
<organism evidence="14 15">
    <name type="scientific">Alkalibacterium olivapovliticus</name>
    <dbReference type="NCBI Taxonomy" id="99907"/>
    <lineage>
        <taxon>Bacteria</taxon>
        <taxon>Bacillati</taxon>
        <taxon>Bacillota</taxon>
        <taxon>Bacilli</taxon>
        <taxon>Lactobacillales</taxon>
        <taxon>Carnobacteriaceae</taxon>
        <taxon>Alkalibacterium</taxon>
    </lineage>
</organism>
<feature type="binding site" evidence="12">
    <location>
        <position position="141"/>
    </location>
    <ligand>
        <name>substrate</name>
    </ligand>
</feature>
<feature type="binding site" evidence="12">
    <location>
        <position position="239"/>
    </location>
    <ligand>
        <name>K(+)</name>
        <dbReference type="ChEBI" id="CHEBI:29103"/>
    </ligand>
</feature>
<evidence type="ECO:0000313" key="14">
    <source>
        <dbReference type="EMBL" id="PRY82608.1"/>
    </source>
</evidence>
<comment type="similarity">
    <text evidence="12">Belongs to the carbohydrate kinase PfkB family. Ribokinase subfamily.</text>
</comment>
<accession>A0A2T0W7C1</accession>
<comment type="subunit">
    <text evidence="12">Homodimer.</text>
</comment>
<dbReference type="InterPro" id="IPR002173">
    <property type="entry name" value="Carboh/pur_kinase_PfkB_CS"/>
</dbReference>
<dbReference type="GO" id="GO:0005829">
    <property type="term" value="C:cytosol"/>
    <property type="evidence" value="ECO:0007669"/>
    <property type="project" value="TreeGrafter"/>
</dbReference>
<comment type="function">
    <text evidence="12">Catalyzes the phosphorylation of ribose at O-5 in a reaction requiring ATP and magnesium. The resulting D-ribose-5-phosphate can then be used either for sythesis of nucleotides, histidine, and tryptophan, or as a component of the pentose phosphate pathway.</text>
</comment>
<evidence type="ECO:0000256" key="12">
    <source>
        <dbReference type="HAMAP-Rule" id="MF_01987"/>
    </source>
</evidence>
<feature type="binding site" evidence="12">
    <location>
        <position position="275"/>
    </location>
    <ligand>
        <name>K(+)</name>
        <dbReference type="ChEBI" id="CHEBI:29103"/>
    </ligand>
</feature>
<keyword evidence="10 12" id="KW-0630">Potassium</keyword>
<comment type="caution">
    <text evidence="14">The sequence shown here is derived from an EMBL/GenBank/DDBJ whole genome shotgun (WGS) entry which is preliminary data.</text>
</comment>
<feature type="binding site" evidence="12">
    <location>
        <begin position="212"/>
        <end position="217"/>
    </location>
    <ligand>
        <name>ATP</name>
        <dbReference type="ChEBI" id="CHEBI:30616"/>
    </ligand>
</feature>
<keyword evidence="9 12" id="KW-0460">Magnesium</keyword>
<dbReference type="SUPFAM" id="SSF53613">
    <property type="entry name" value="Ribokinase-like"/>
    <property type="match status" value="1"/>
</dbReference>
<feature type="binding site" evidence="12">
    <location>
        <position position="269"/>
    </location>
    <ligand>
        <name>ATP</name>
        <dbReference type="ChEBI" id="CHEBI:30616"/>
    </ligand>
</feature>
<comment type="caution">
    <text evidence="12">Lacks conserved residue(s) required for the propagation of feature annotation.</text>
</comment>
<feature type="binding site" evidence="12">
    <location>
        <position position="280"/>
    </location>
    <ligand>
        <name>K(+)</name>
        <dbReference type="ChEBI" id="CHEBI:29103"/>
    </ligand>
</feature>
<name>A0A2T0W7C1_9LACT</name>
<dbReference type="InterPro" id="IPR011611">
    <property type="entry name" value="PfkB_dom"/>
</dbReference>
<dbReference type="Gene3D" id="3.40.1190.20">
    <property type="match status" value="1"/>
</dbReference>
<evidence type="ECO:0000259" key="13">
    <source>
        <dbReference type="Pfam" id="PF00294"/>
    </source>
</evidence>
<comment type="subcellular location">
    <subcellularLocation>
        <location evidence="12">Cytoplasm</location>
    </subcellularLocation>
</comment>
<dbReference type="PRINTS" id="PR00990">
    <property type="entry name" value="RIBOKINASE"/>
</dbReference>
<dbReference type="NCBIfam" id="TIGR02152">
    <property type="entry name" value="D_ribokin_bact"/>
    <property type="match status" value="1"/>
</dbReference>
<evidence type="ECO:0000313" key="15">
    <source>
        <dbReference type="Proteomes" id="UP000238205"/>
    </source>
</evidence>
<feature type="binding site" evidence="12">
    <location>
        <position position="185"/>
    </location>
    <ligand>
        <name>ATP</name>
        <dbReference type="ChEBI" id="CHEBI:30616"/>
    </ligand>
</feature>
<dbReference type="EC" id="2.7.1.15" evidence="2 12"/>
<keyword evidence="11 12" id="KW-0119">Carbohydrate metabolism</keyword>
<feature type="binding site" evidence="12">
    <location>
        <position position="278"/>
    </location>
    <ligand>
        <name>K(+)</name>
        <dbReference type="ChEBI" id="CHEBI:29103"/>
    </ligand>
</feature>
<evidence type="ECO:0000256" key="11">
    <source>
        <dbReference type="ARBA" id="ARBA00023277"/>
    </source>
</evidence>
<keyword evidence="12" id="KW-0963">Cytoplasm</keyword>
<evidence type="ECO:0000256" key="8">
    <source>
        <dbReference type="ARBA" id="ARBA00022840"/>
    </source>
</evidence>
<feature type="binding site" evidence="12">
    <location>
        <begin position="39"/>
        <end position="43"/>
    </location>
    <ligand>
        <name>substrate</name>
    </ligand>
</feature>
<feature type="binding site" evidence="12">
    <location>
        <position position="241"/>
    </location>
    <ligand>
        <name>K(+)</name>
        <dbReference type="ChEBI" id="CHEBI:29103"/>
    </ligand>
</feature>
<dbReference type="HAMAP" id="MF_01987">
    <property type="entry name" value="Ribokinase"/>
    <property type="match status" value="1"/>
</dbReference>
<evidence type="ECO:0000256" key="4">
    <source>
        <dbReference type="ARBA" id="ARBA00022679"/>
    </source>
</evidence>
<feature type="domain" description="Carbohydrate kinase PfkB" evidence="13">
    <location>
        <begin position="1"/>
        <end position="287"/>
    </location>
</feature>
<comment type="cofactor">
    <cofactor evidence="12">
        <name>Mg(2+)</name>
        <dbReference type="ChEBI" id="CHEBI:18420"/>
    </cofactor>
    <text evidence="12">Requires a divalent cation, most likely magnesium in vivo, as an electrophilic catalyst to aid phosphoryl group transfer. It is the chelate of the metal and the nucleotide that is the actual substrate.</text>
</comment>
<comment type="similarity">
    <text evidence="1">Belongs to the carbohydrate kinase pfkB family.</text>
</comment>
<dbReference type="AlphaFoldDB" id="A0A2T0W7C1"/>
<dbReference type="GO" id="GO:0005524">
    <property type="term" value="F:ATP binding"/>
    <property type="evidence" value="ECO:0007669"/>
    <property type="project" value="UniProtKB-UniRule"/>
</dbReference>
<keyword evidence="8 12" id="KW-0067">ATP-binding</keyword>
<dbReference type="PROSITE" id="PS00583">
    <property type="entry name" value="PFKB_KINASES_1"/>
    <property type="match status" value="1"/>
</dbReference>
<evidence type="ECO:0000256" key="10">
    <source>
        <dbReference type="ARBA" id="ARBA00022958"/>
    </source>
</evidence>
<feature type="binding site" evidence="12">
    <location>
        <begin position="11"/>
        <end position="13"/>
    </location>
    <ligand>
        <name>substrate</name>
    </ligand>
</feature>
<dbReference type="InterPro" id="IPR002139">
    <property type="entry name" value="Ribo/fructo_kinase"/>
</dbReference>
<dbReference type="UniPathway" id="UPA00916">
    <property type="reaction ID" value="UER00889"/>
</dbReference>
<protein>
    <recommendedName>
        <fullName evidence="3 12">Ribokinase</fullName>
        <shortName evidence="12">RK</shortName>
        <ecNumber evidence="2 12">2.7.1.15</ecNumber>
    </recommendedName>
</protein>
<dbReference type="PANTHER" id="PTHR10584:SF166">
    <property type="entry name" value="RIBOKINASE"/>
    <property type="match status" value="1"/>
</dbReference>
<keyword evidence="7 12" id="KW-0418">Kinase</keyword>
<dbReference type="InterPro" id="IPR029056">
    <property type="entry name" value="Ribokinase-like"/>
</dbReference>
<keyword evidence="15" id="KW-1185">Reference proteome</keyword>
<feature type="active site" description="Proton acceptor" evidence="12">
    <location>
        <position position="245"/>
    </location>
</feature>
<feature type="binding site" evidence="12">
    <location>
        <begin position="244"/>
        <end position="245"/>
    </location>
    <ligand>
        <name>ATP</name>
        <dbReference type="ChEBI" id="CHEBI:30616"/>
    </ligand>
</feature>
<comment type="pathway">
    <text evidence="12">Carbohydrate metabolism; D-ribose degradation; D-ribose 5-phosphate from beta-D-ribopyranose: step 2/2.</text>
</comment>
<dbReference type="CDD" id="cd01174">
    <property type="entry name" value="ribokinase"/>
    <property type="match status" value="1"/>
</dbReference>
<evidence type="ECO:0000256" key="1">
    <source>
        <dbReference type="ARBA" id="ARBA00005380"/>
    </source>
</evidence>
<sequence>MPKITVVGSISTDFVVETDKRPSMGETVEGKTFSTSFGGKGANQAVASARLGAETHMLGAVGQDTFGEELLNNLRTNHIFVENVERVTHSSGSAFITLYNRDNSIIYVPGANGAYSADKLEALVNGQTVIQKSDIVLVQNETPEETVNKLIERCHELNVPLLLNPAPARGLDQNLIEKVAFLTPNETEFEVLFPGETMEDVLKQYPNKLIVTLGSKGSTYFDGKSVQVIPSLTVANVVDTTGAGDTFNGAFAFAFASGLPIKDSIQFANIAAGLSIQKVGAQTGAPTLDQMKEHDYFEKAWHFKQ</sequence>
<keyword evidence="6 12" id="KW-0547">Nucleotide-binding</keyword>
<reference evidence="14 15" key="1">
    <citation type="submission" date="2018-03" db="EMBL/GenBank/DDBJ databases">
        <title>Genomic Encyclopedia of Archaeal and Bacterial Type Strains, Phase II (KMG-II): from individual species to whole genera.</title>
        <authorList>
            <person name="Goeker M."/>
        </authorList>
    </citation>
    <scope>NUCLEOTIDE SEQUENCE [LARGE SCALE GENOMIC DNA]</scope>
    <source>
        <strain evidence="14 15">DSM 13175</strain>
    </source>
</reference>
<gene>
    <name evidence="12" type="primary">rbsK</name>
    <name evidence="14" type="ORF">CLV38_11069</name>
</gene>
<dbReference type="EMBL" id="PVTO01000010">
    <property type="protein sequence ID" value="PRY82608.1"/>
    <property type="molecule type" value="Genomic_DNA"/>
</dbReference>
<evidence type="ECO:0000256" key="9">
    <source>
        <dbReference type="ARBA" id="ARBA00022842"/>
    </source>
</evidence>
<keyword evidence="4 12" id="KW-0808">Transferase</keyword>